<dbReference type="GO" id="GO:0004867">
    <property type="term" value="F:serine-type endopeptidase inhibitor activity"/>
    <property type="evidence" value="ECO:0007669"/>
    <property type="project" value="UniProtKB-KW"/>
</dbReference>
<keyword evidence="11" id="KW-1185">Reference proteome</keyword>
<dbReference type="GO" id="GO:0005615">
    <property type="term" value="C:extracellular space"/>
    <property type="evidence" value="ECO:0007669"/>
    <property type="project" value="InterPro"/>
</dbReference>
<evidence type="ECO:0000259" key="9">
    <source>
        <dbReference type="SMART" id="SM00093"/>
    </source>
</evidence>
<evidence type="ECO:0000256" key="6">
    <source>
        <dbReference type="ARBA" id="ARBA00023180"/>
    </source>
</evidence>
<dbReference type="Proteomes" id="UP001321473">
    <property type="component" value="Unassembled WGS sequence"/>
</dbReference>
<keyword evidence="6" id="KW-0325">Glycoprotein</keyword>
<dbReference type="CDD" id="cd00172">
    <property type="entry name" value="serpin"/>
    <property type="match status" value="1"/>
</dbReference>
<comment type="similarity">
    <text evidence="2 7">Belongs to the serpin family.</text>
</comment>
<proteinExistence type="inferred from homology"/>
<evidence type="ECO:0000256" key="3">
    <source>
        <dbReference type="ARBA" id="ARBA00022525"/>
    </source>
</evidence>
<gene>
    <name evidence="10" type="ORF">V5799_011280</name>
</gene>
<feature type="region of interest" description="Disordered" evidence="8">
    <location>
        <begin position="391"/>
        <end position="420"/>
    </location>
</feature>
<dbReference type="InterPro" id="IPR023795">
    <property type="entry name" value="Serpin_CS"/>
</dbReference>
<dbReference type="PROSITE" id="PS00284">
    <property type="entry name" value="SERPIN"/>
    <property type="match status" value="1"/>
</dbReference>
<dbReference type="InterPro" id="IPR000215">
    <property type="entry name" value="Serpin_fam"/>
</dbReference>
<dbReference type="SMART" id="SM00093">
    <property type="entry name" value="SERPIN"/>
    <property type="match status" value="1"/>
</dbReference>
<feature type="domain" description="Serpin" evidence="9">
    <location>
        <begin position="68"/>
        <end position="453"/>
    </location>
</feature>
<protein>
    <recommendedName>
        <fullName evidence="9">Serpin domain-containing protein</fullName>
    </recommendedName>
</protein>
<dbReference type="InterPro" id="IPR042178">
    <property type="entry name" value="Serpin_sf_1"/>
</dbReference>
<evidence type="ECO:0000256" key="2">
    <source>
        <dbReference type="ARBA" id="ARBA00009500"/>
    </source>
</evidence>
<keyword evidence="3" id="KW-0964">Secreted</keyword>
<dbReference type="InterPro" id="IPR023796">
    <property type="entry name" value="Serpin_dom"/>
</dbReference>
<comment type="subcellular location">
    <subcellularLocation>
        <location evidence="1">Secreted</location>
    </subcellularLocation>
</comment>
<dbReference type="Gene3D" id="3.30.497.10">
    <property type="entry name" value="Antithrombin, subunit I, domain 2"/>
    <property type="match status" value="1"/>
</dbReference>
<dbReference type="SUPFAM" id="SSF56574">
    <property type="entry name" value="Serpins"/>
    <property type="match status" value="1"/>
</dbReference>
<dbReference type="Pfam" id="PF00079">
    <property type="entry name" value="Serpin"/>
    <property type="match status" value="1"/>
</dbReference>
<keyword evidence="4" id="KW-0646">Protease inhibitor</keyword>
<dbReference type="AlphaFoldDB" id="A0AAQ4EHE0"/>
<accession>A0AAQ4EHE0</accession>
<evidence type="ECO:0000256" key="8">
    <source>
        <dbReference type="SAM" id="MobiDB-lite"/>
    </source>
</evidence>
<evidence type="ECO:0000256" key="1">
    <source>
        <dbReference type="ARBA" id="ARBA00004613"/>
    </source>
</evidence>
<organism evidence="10 11">
    <name type="scientific">Amblyomma americanum</name>
    <name type="common">Lone star tick</name>
    <dbReference type="NCBI Taxonomy" id="6943"/>
    <lineage>
        <taxon>Eukaryota</taxon>
        <taxon>Metazoa</taxon>
        <taxon>Ecdysozoa</taxon>
        <taxon>Arthropoda</taxon>
        <taxon>Chelicerata</taxon>
        <taxon>Arachnida</taxon>
        <taxon>Acari</taxon>
        <taxon>Parasitiformes</taxon>
        <taxon>Ixodida</taxon>
        <taxon>Ixodoidea</taxon>
        <taxon>Ixodidae</taxon>
        <taxon>Amblyomminae</taxon>
        <taxon>Amblyomma</taxon>
    </lineage>
</organism>
<dbReference type="PANTHER" id="PTHR11461">
    <property type="entry name" value="SERINE PROTEASE INHIBITOR, SERPIN"/>
    <property type="match status" value="1"/>
</dbReference>
<keyword evidence="5" id="KW-0722">Serine protease inhibitor</keyword>
<evidence type="ECO:0000256" key="4">
    <source>
        <dbReference type="ARBA" id="ARBA00022690"/>
    </source>
</evidence>
<sequence>MSSGSGGSHGSVEHLSVFCGTSSPTELAAQTGKKAGEATGTTTPEQLLREQCLNQAPDFARSSLQFAVDLHESLRRDGGCAVRNVLFSPFVLSSALLALYNGAQGRTADQIARAARLGYEPRSVSSCLAVWHAELFPTWPDSHRRNFEMRQDACLVYDKGLQISDGYKQWLSRWCRIEAEDFANDPTDGVVFPTRMTAWIGALTSFSCKAPEDAAFWSEVDRTTSLFLLSILFIKGKWRHVFNVTRGYFNETPKKSKVVRMMSQTGHFRTAESEELGASAVELPYRESSKTMVILLPSKAQSLRELEGKLTAGHILSCLDGLQDRGLVSVSVPMFRVSDVIDLKEALPAMGVKDAFRPDANFMTLCDSPVAPKVSFARHVAVFHARERSTSRMPKYTGAQGAPGTSSPARRSTDDETEALDDEAKFTVDRPFMFFVINSEPKAVLLYGSIRKIFAWK</sequence>
<dbReference type="InterPro" id="IPR042185">
    <property type="entry name" value="Serpin_sf_2"/>
</dbReference>
<dbReference type="EMBL" id="JARKHS020015723">
    <property type="protein sequence ID" value="KAK8774187.1"/>
    <property type="molecule type" value="Genomic_DNA"/>
</dbReference>
<comment type="caution">
    <text evidence="10">The sequence shown here is derived from an EMBL/GenBank/DDBJ whole genome shotgun (WGS) entry which is preliminary data.</text>
</comment>
<dbReference type="PANTHER" id="PTHR11461:SF211">
    <property type="entry name" value="GH10112P-RELATED"/>
    <property type="match status" value="1"/>
</dbReference>
<name>A0AAQ4EHE0_AMBAM</name>
<evidence type="ECO:0000256" key="7">
    <source>
        <dbReference type="RuleBase" id="RU000411"/>
    </source>
</evidence>
<evidence type="ECO:0000313" key="10">
    <source>
        <dbReference type="EMBL" id="KAK8774187.1"/>
    </source>
</evidence>
<evidence type="ECO:0000256" key="5">
    <source>
        <dbReference type="ARBA" id="ARBA00022900"/>
    </source>
</evidence>
<reference evidence="10 11" key="1">
    <citation type="journal article" date="2023" name="Arcadia Sci">
        <title>De novo assembly of a long-read Amblyomma americanum tick genome.</title>
        <authorList>
            <person name="Chou S."/>
            <person name="Poskanzer K.E."/>
            <person name="Rollins M."/>
            <person name="Thuy-Boun P.S."/>
        </authorList>
    </citation>
    <scope>NUCLEOTIDE SEQUENCE [LARGE SCALE GENOMIC DNA]</scope>
    <source>
        <strain evidence="10">F_SG_1</strain>
        <tissue evidence="10">Salivary glands</tissue>
    </source>
</reference>
<dbReference type="Gene3D" id="2.30.39.10">
    <property type="entry name" value="Alpha-1-antitrypsin, domain 1"/>
    <property type="match status" value="1"/>
</dbReference>
<evidence type="ECO:0000313" key="11">
    <source>
        <dbReference type="Proteomes" id="UP001321473"/>
    </source>
</evidence>
<dbReference type="InterPro" id="IPR036186">
    <property type="entry name" value="Serpin_sf"/>
</dbReference>